<dbReference type="SUPFAM" id="SSF52091">
    <property type="entry name" value="SpoIIaa-like"/>
    <property type="match status" value="1"/>
</dbReference>
<dbReference type="CDD" id="cd07043">
    <property type="entry name" value="STAS_anti-anti-sigma_factors"/>
    <property type="match status" value="1"/>
</dbReference>
<feature type="domain" description="STAS" evidence="1">
    <location>
        <begin position="176"/>
        <end position="260"/>
    </location>
</feature>
<sequence>MSVLHDHRCWAFESTADFRARAREFLRDGLARGRQVWYVAPGDPALDGLDDAFRTGAARTVSLDEACPAGAVVDPDAQARNYALATEAALAAGYTGLRVAADWTPLVTTPGQLDALVRYEHAVDRYAAARPFSAMCGYDRGRVGDEVVARVASMHPATNADPGFRLFGSASASAALAGELDLSTEELLVEALRRADPPTVDGNLVLDVSGLRFADHRSLTRLAEHAANRGATLVLRDPSPAVSRLVEVLGLSTVRVEGAA</sequence>
<dbReference type="Proteomes" id="UP000274843">
    <property type="component" value="Unassembled WGS sequence"/>
</dbReference>
<dbReference type="PROSITE" id="PS50801">
    <property type="entry name" value="STAS"/>
    <property type="match status" value="1"/>
</dbReference>
<reference evidence="2 3" key="1">
    <citation type="submission" date="2018-11" db="EMBL/GenBank/DDBJ databases">
        <title>Sequencing the genomes of 1000 actinobacteria strains.</title>
        <authorList>
            <person name="Klenk H.-P."/>
        </authorList>
    </citation>
    <scope>NUCLEOTIDE SEQUENCE [LARGE SCALE GENOMIC DNA]</scope>
    <source>
        <strain evidence="2 3">DSM 44348</strain>
    </source>
</reference>
<dbReference type="AlphaFoldDB" id="A0A3N2H2B7"/>
<accession>A0A3N2H2B7</accession>
<dbReference type="Pfam" id="PF13466">
    <property type="entry name" value="STAS_2"/>
    <property type="match status" value="1"/>
</dbReference>
<dbReference type="InterPro" id="IPR002645">
    <property type="entry name" value="STAS_dom"/>
</dbReference>
<dbReference type="InterPro" id="IPR025847">
    <property type="entry name" value="MEDS_domain"/>
</dbReference>
<keyword evidence="3" id="KW-1185">Reference proteome</keyword>
<dbReference type="EMBL" id="RKHY01000001">
    <property type="protein sequence ID" value="ROS43068.1"/>
    <property type="molecule type" value="Genomic_DNA"/>
</dbReference>
<dbReference type="Pfam" id="PF14417">
    <property type="entry name" value="MEDS"/>
    <property type="match status" value="1"/>
</dbReference>
<evidence type="ECO:0000313" key="3">
    <source>
        <dbReference type="Proteomes" id="UP000274843"/>
    </source>
</evidence>
<evidence type="ECO:0000313" key="2">
    <source>
        <dbReference type="EMBL" id="ROS43068.1"/>
    </source>
</evidence>
<comment type="caution">
    <text evidence="2">The sequence shown here is derived from an EMBL/GenBank/DDBJ whole genome shotgun (WGS) entry which is preliminary data.</text>
</comment>
<proteinExistence type="predicted"/>
<evidence type="ECO:0000259" key="1">
    <source>
        <dbReference type="PROSITE" id="PS50801"/>
    </source>
</evidence>
<organism evidence="2 3">
    <name type="scientific">Amycolatopsis thermoflava</name>
    <dbReference type="NCBI Taxonomy" id="84480"/>
    <lineage>
        <taxon>Bacteria</taxon>
        <taxon>Bacillati</taxon>
        <taxon>Actinomycetota</taxon>
        <taxon>Actinomycetes</taxon>
        <taxon>Pseudonocardiales</taxon>
        <taxon>Pseudonocardiaceae</taxon>
        <taxon>Amycolatopsis</taxon>
        <taxon>Amycolatopsis methanolica group</taxon>
    </lineage>
</organism>
<dbReference type="Gene3D" id="3.30.750.24">
    <property type="entry name" value="STAS domain"/>
    <property type="match status" value="1"/>
</dbReference>
<gene>
    <name evidence="2" type="ORF">EDD35_5470</name>
</gene>
<dbReference type="InterPro" id="IPR058548">
    <property type="entry name" value="MlaB-like_STAS"/>
</dbReference>
<protein>
    <submittedName>
        <fullName evidence="2">Anti-anti-sigma factor</fullName>
    </submittedName>
</protein>
<name>A0A3N2H2B7_9PSEU</name>
<dbReference type="InterPro" id="IPR036513">
    <property type="entry name" value="STAS_dom_sf"/>
</dbReference>